<reference evidence="1 2" key="1">
    <citation type="journal article" date="2013" name="Nat. Genet.">
        <title>The genome of the hydatid tapeworm Echinococcus granulosus.</title>
        <authorList>
            <person name="Zheng H."/>
            <person name="Zhang W."/>
            <person name="Zhang L."/>
            <person name="Zhang Z."/>
            <person name="Li J."/>
            <person name="Lu G."/>
            <person name="Zhu Y."/>
            <person name="Wang Y."/>
            <person name="Huang Y."/>
            <person name="Liu J."/>
            <person name="Kang H."/>
            <person name="Chen J."/>
            <person name="Wang L."/>
            <person name="Chen A."/>
            <person name="Yu S."/>
            <person name="Gao Z."/>
            <person name="Jin L."/>
            <person name="Gu W."/>
            <person name="Wang Z."/>
            <person name="Zhao L."/>
            <person name="Shi B."/>
            <person name="Wen H."/>
            <person name="Lin R."/>
            <person name="Jones M.K."/>
            <person name="Brejova B."/>
            <person name="Vinar T."/>
            <person name="Zhao G."/>
            <person name="McManus D.P."/>
            <person name="Chen Z."/>
            <person name="Zhou Y."/>
            <person name="Wang S."/>
        </authorList>
    </citation>
    <scope>NUCLEOTIDE SEQUENCE [LARGE SCALE GENOMIC DNA]</scope>
</reference>
<gene>
    <name evidence="1" type="ORF">EGR_00444</name>
</gene>
<comment type="caution">
    <text evidence="1">The sequence shown here is derived from an EMBL/GenBank/DDBJ whole genome shotgun (WGS) entry which is preliminary data.</text>
</comment>
<dbReference type="Proteomes" id="UP000019149">
    <property type="component" value="Unassembled WGS sequence"/>
</dbReference>
<name>W6VCB3_ECHGR</name>
<protein>
    <submittedName>
        <fullName evidence="1">Uncharacterized protein</fullName>
    </submittedName>
</protein>
<dbReference type="KEGG" id="egl:EGR_00444"/>
<dbReference type="RefSeq" id="XP_024355690.1">
    <property type="nucleotide sequence ID" value="XM_024489693.1"/>
</dbReference>
<organism evidence="1 2">
    <name type="scientific">Echinococcus granulosus</name>
    <name type="common">Hydatid tapeworm</name>
    <dbReference type="NCBI Taxonomy" id="6210"/>
    <lineage>
        <taxon>Eukaryota</taxon>
        <taxon>Metazoa</taxon>
        <taxon>Spiralia</taxon>
        <taxon>Lophotrochozoa</taxon>
        <taxon>Platyhelminthes</taxon>
        <taxon>Cestoda</taxon>
        <taxon>Eucestoda</taxon>
        <taxon>Cyclophyllidea</taxon>
        <taxon>Taeniidae</taxon>
        <taxon>Echinococcus</taxon>
        <taxon>Echinococcus granulosus group</taxon>
    </lineage>
</organism>
<dbReference type="AlphaFoldDB" id="W6VCB3"/>
<proteinExistence type="predicted"/>
<dbReference type="GeneID" id="36336159"/>
<dbReference type="CTD" id="36336159"/>
<evidence type="ECO:0000313" key="1">
    <source>
        <dbReference type="EMBL" id="EUB64494.1"/>
    </source>
</evidence>
<accession>W6VCB3</accession>
<dbReference type="EMBL" id="APAU02000002">
    <property type="protein sequence ID" value="EUB64494.1"/>
    <property type="molecule type" value="Genomic_DNA"/>
</dbReference>
<keyword evidence="2" id="KW-1185">Reference proteome</keyword>
<sequence>MEQVQFSGCKSPRPFFVCFLPSLTPPLPPPLFRPLQFGCLAGQTALTIIDHFDEGSMGFP</sequence>
<evidence type="ECO:0000313" key="2">
    <source>
        <dbReference type="Proteomes" id="UP000019149"/>
    </source>
</evidence>